<evidence type="ECO:0000259" key="2">
    <source>
        <dbReference type="Pfam" id="PF08268"/>
    </source>
</evidence>
<evidence type="ECO:0000259" key="1">
    <source>
        <dbReference type="Pfam" id="PF00646"/>
    </source>
</evidence>
<dbReference type="InterPro" id="IPR050796">
    <property type="entry name" value="SCF_F-box_component"/>
</dbReference>
<dbReference type="SUPFAM" id="SSF81383">
    <property type="entry name" value="F-box domain"/>
    <property type="match status" value="1"/>
</dbReference>
<feature type="domain" description="F-box associated beta-propeller type 3" evidence="2">
    <location>
        <begin position="121"/>
        <end position="349"/>
    </location>
</feature>
<dbReference type="Pfam" id="PF08268">
    <property type="entry name" value="FBA_3"/>
    <property type="match status" value="1"/>
</dbReference>
<sequence>METSGGGIHALSDDALVHSLVRLPSVSVLRCRAVCKDWHRVTTDRSFLVAHAASRPREMIVQFTRDIYAAVQAMSLEPTQQQPYRFLCDYDLPGNIENVIYSLHVQAMSLEPTQQQPYRFLCDYDLPGNIENVIYSLHGLLVLRQSCDLFVICNPATRQWTNLPELGPQSHCLPFECGFYFHTSSGEYRLLCHAIEKEEEEFTNSNFKPEIRRRYYILSAGAILPRRLGPAPSDPSGDLPMYEVPVAYRENLHWLSRHPQANHTKKMLAFDTASETFRLMSQPSPDNTVRTSLFELDGELCVAAISQSLTSLDIWGLQDYKAETWTLLHRVHVPMPVLYKRHEVSVSKVISLGNGAILIGCPKCDVARMYHLKDKRMICDDFTFGSVVHPRFLVFNESLVPHAFFDSPRCPDLETIYFS</sequence>
<evidence type="ECO:0008006" key="4">
    <source>
        <dbReference type="Google" id="ProtNLM"/>
    </source>
</evidence>
<dbReference type="InterPro" id="IPR017451">
    <property type="entry name" value="F-box-assoc_interact_dom"/>
</dbReference>
<dbReference type="Pfam" id="PF00646">
    <property type="entry name" value="F-box"/>
    <property type="match status" value="1"/>
</dbReference>
<accession>M8D8A8</accession>
<dbReference type="Gene3D" id="1.20.1280.50">
    <property type="match status" value="1"/>
</dbReference>
<proteinExistence type="predicted"/>
<dbReference type="EnsemblPlants" id="EMT32731">
    <property type="protein sequence ID" value="EMT32731"/>
    <property type="gene ID" value="F775_20748"/>
</dbReference>
<protein>
    <recommendedName>
        <fullName evidence="4">F-box domain-containing protein</fullName>
    </recommendedName>
</protein>
<reference evidence="3" key="1">
    <citation type="submission" date="2015-06" db="UniProtKB">
        <authorList>
            <consortium name="EnsemblPlants"/>
        </authorList>
    </citation>
    <scope>IDENTIFICATION</scope>
</reference>
<name>M8D8A8_AEGTA</name>
<dbReference type="NCBIfam" id="TIGR01640">
    <property type="entry name" value="F_box_assoc_1"/>
    <property type="match status" value="1"/>
</dbReference>
<dbReference type="InterPro" id="IPR013187">
    <property type="entry name" value="F-box-assoc_dom_typ3"/>
</dbReference>
<dbReference type="PANTHER" id="PTHR31672">
    <property type="entry name" value="BNACNNG10540D PROTEIN"/>
    <property type="match status" value="1"/>
</dbReference>
<dbReference type="InterPro" id="IPR001810">
    <property type="entry name" value="F-box_dom"/>
</dbReference>
<organism evidence="3">
    <name type="scientific">Aegilops tauschii</name>
    <name type="common">Tausch's goatgrass</name>
    <name type="synonym">Aegilops squarrosa</name>
    <dbReference type="NCBI Taxonomy" id="37682"/>
    <lineage>
        <taxon>Eukaryota</taxon>
        <taxon>Viridiplantae</taxon>
        <taxon>Streptophyta</taxon>
        <taxon>Embryophyta</taxon>
        <taxon>Tracheophyta</taxon>
        <taxon>Spermatophyta</taxon>
        <taxon>Magnoliopsida</taxon>
        <taxon>Liliopsida</taxon>
        <taxon>Poales</taxon>
        <taxon>Poaceae</taxon>
        <taxon>BOP clade</taxon>
        <taxon>Pooideae</taxon>
        <taxon>Triticodae</taxon>
        <taxon>Triticeae</taxon>
        <taxon>Triticinae</taxon>
        <taxon>Aegilops</taxon>
    </lineage>
</organism>
<dbReference type="InterPro" id="IPR036047">
    <property type="entry name" value="F-box-like_dom_sf"/>
</dbReference>
<dbReference type="PANTHER" id="PTHR31672:SF2">
    <property type="entry name" value="F-BOX DOMAIN-CONTAINING PROTEIN"/>
    <property type="match status" value="1"/>
</dbReference>
<evidence type="ECO:0000313" key="3">
    <source>
        <dbReference type="EnsemblPlants" id="EMT32731"/>
    </source>
</evidence>
<dbReference type="AlphaFoldDB" id="M8D8A8"/>
<feature type="domain" description="F-box" evidence="1">
    <location>
        <begin position="10"/>
        <end position="47"/>
    </location>
</feature>